<dbReference type="Gene3D" id="3.10.620.30">
    <property type="match status" value="1"/>
</dbReference>
<dbReference type="AlphaFoldDB" id="A0A1V4APA4"/>
<dbReference type="Pfam" id="PF18626">
    <property type="entry name" value="Gln_deamidase_2"/>
    <property type="match status" value="1"/>
</dbReference>
<dbReference type="Proteomes" id="UP000189681">
    <property type="component" value="Unassembled WGS sequence"/>
</dbReference>
<name>A0A1V4APA4_9BACT</name>
<evidence type="ECO:0000313" key="2">
    <source>
        <dbReference type="EMBL" id="OOP54939.1"/>
    </source>
</evidence>
<organism evidence="2 3">
    <name type="scientific">Candidatus Brocadia carolinensis</name>
    <dbReference type="NCBI Taxonomy" id="1004156"/>
    <lineage>
        <taxon>Bacteria</taxon>
        <taxon>Pseudomonadati</taxon>
        <taxon>Planctomycetota</taxon>
        <taxon>Candidatus Brocadiia</taxon>
        <taxon>Candidatus Brocadiales</taxon>
        <taxon>Candidatus Brocadiaceae</taxon>
        <taxon>Candidatus Brocadia</taxon>
    </lineage>
</organism>
<accession>A0A1V4APA4</accession>
<protein>
    <recommendedName>
        <fullName evidence="1">Protein glutaminase domain-containing protein</fullName>
    </recommendedName>
</protein>
<sequence>MATQRESDILTVAAIRSTKEAGSEVLFHERQRIYTLSTRAVKDEQTLSRLHEALKKRKPVKVSLNLQRGEIERTDEPPAKELEVLMREHPPLEKPQKIVPIELDKIDPMTFNLAGLYLKWPVFKLCEKIVPNYAKAKEIFDFCANLSCHLAGPPAVPPCIPFQYVRDGCYARAHQMRRIILKRWGYCVEKVFSFATANNDTLAVRADKWGGCCVTWWYHVAPLLRVRLQLKLPGGLPPVKLTLAMVIDPGMFDKPVLLSSWLAAQENKNCHANAHVTSYSIQPGTAYAPSYGGSFSTDPNYVSTEATLINYANLTTC</sequence>
<dbReference type="EMBL" id="AYTS01000195">
    <property type="protein sequence ID" value="OOP54939.1"/>
    <property type="molecule type" value="Genomic_DNA"/>
</dbReference>
<dbReference type="InterPro" id="IPR041325">
    <property type="entry name" value="Gln_deamidase_2"/>
</dbReference>
<proteinExistence type="predicted"/>
<feature type="domain" description="Protein glutaminase" evidence="1">
    <location>
        <begin position="137"/>
        <end position="264"/>
    </location>
</feature>
<evidence type="ECO:0000313" key="3">
    <source>
        <dbReference type="Proteomes" id="UP000189681"/>
    </source>
</evidence>
<reference evidence="2 3" key="1">
    <citation type="journal article" date="2017" name="Water Res.">
        <title>Discovery and metagenomic analysis of an anammox bacterial enrichment related to Candidatus "Brocadia caroliniensis" in a full-scale glycerol-fed nitritation-denitritation separate centrate treatment process.</title>
        <authorList>
            <person name="Park H."/>
            <person name="Brotto A.C."/>
            <person name="van Loosdrecht M.C."/>
            <person name="Chandran K."/>
        </authorList>
    </citation>
    <scope>NUCLEOTIDE SEQUENCE [LARGE SCALE GENOMIC DNA]</scope>
    <source>
        <strain evidence="2">26THWARD</strain>
    </source>
</reference>
<comment type="caution">
    <text evidence="2">The sequence shown here is derived from an EMBL/GenBank/DDBJ whole genome shotgun (WGS) entry which is preliminary data.</text>
</comment>
<gene>
    <name evidence="2" type="ORF">AYP45_17560</name>
</gene>
<evidence type="ECO:0000259" key="1">
    <source>
        <dbReference type="Pfam" id="PF18626"/>
    </source>
</evidence>